<organism evidence="1 2">
    <name type="scientific">Legionella qingyii</name>
    <dbReference type="NCBI Taxonomy" id="2184757"/>
    <lineage>
        <taxon>Bacteria</taxon>
        <taxon>Pseudomonadati</taxon>
        <taxon>Pseudomonadota</taxon>
        <taxon>Gammaproteobacteria</taxon>
        <taxon>Legionellales</taxon>
        <taxon>Legionellaceae</taxon>
        <taxon>Legionella</taxon>
    </lineage>
</organism>
<dbReference type="AlphaFoldDB" id="A0A317U2F4"/>
<comment type="caution">
    <text evidence="1">The sequence shown here is derived from an EMBL/GenBank/DDBJ whole genome shotgun (WGS) entry which is preliminary data.</text>
</comment>
<proteinExistence type="predicted"/>
<accession>A0A317U2F4</accession>
<sequence>MKTFRDEEVGIDVRRFTVGIRGENYLPKHYLIVYDALLHVARCYYADKREKIWIKKLEIINAVTHPRRGQKSNHMGTIYNLQYRPFTLVSGILTRVLHVTNY</sequence>
<dbReference type="EMBL" id="QHJG01000033">
    <property type="protein sequence ID" value="PWY54490.1"/>
    <property type="molecule type" value="Genomic_DNA"/>
</dbReference>
<gene>
    <name evidence="1" type="ORF">DGG96_16780</name>
</gene>
<dbReference type="Proteomes" id="UP000247152">
    <property type="component" value="Unassembled WGS sequence"/>
</dbReference>
<name>A0A317U2F4_9GAMM</name>
<evidence type="ECO:0000313" key="2">
    <source>
        <dbReference type="Proteomes" id="UP000247152"/>
    </source>
</evidence>
<reference evidence="1 2" key="1">
    <citation type="submission" date="2018-05" db="EMBL/GenBank/DDBJ databases">
        <title>Legionella qingyii sp.nov., whole genome shotgun sequence.</title>
        <authorList>
            <person name="Wu H."/>
            <person name="Zhu Q."/>
            <person name="Hu C."/>
        </authorList>
    </citation>
    <scope>NUCLEOTIDE SEQUENCE [LARGE SCALE GENOMIC DNA]</scope>
    <source>
        <strain evidence="1 2">HEB18</strain>
    </source>
</reference>
<evidence type="ECO:0000313" key="1">
    <source>
        <dbReference type="EMBL" id="PWY54490.1"/>
    </source>
</evidence>
<protein>
    <submittedName>
        <fullName evidence="1">Uncharacterized protein</fullName>
    </submittedName>
</protein>